<dbReference type="PATRIC" id="fig|1354337.4.peg.232"/>
<dbReference type="OrthoDB" id="9058532at2"/>
<proteinExistence type="predicted"/>
<dbReference type="InterPro" id="IPR050509">
    <property type="entry name" value="CoA-transferase_III"/>
</dbReference>
<dbReference type="InterPro" id="IPR044855">
    <property type="entry name" value="CoA-Trfase_III_dom3_sf"/>
</dbReference>
<evidence type="ECO:0000313" key="1">
    <source>
        <dbReference type="EMBL" id="OAT38261.1"/>
    </source>
</evidence>
<dbReference type="SUPFAM" id="SSF89796">
    <property type="entry name" value="CoA-transferase family III (CaiB/BaiF)"/>
    <property type="match status" value="2"/>
</dbReference>
<sequence>MSKEYDLEKIIRENLKNRKKESQFDLHLETERLLNTIGASLNEFDGKLTFYGKDPIIPSVLHYGSFSAIALAAKAAQIASIWKIKTGESQDIHVDVRKALRRFCTFFEGTLETVNDYPGDMNSEINSAVQSGFYQCKDKKWVFLTCPYPRLRNVTLTLLKCSQDAESVRKAISQWNALELEDAAEKVGVPIYMLRTPEEFLDLDLFQNKLKYEPLIKIEKVADSAPVPFQKEGTVLEGIKALGLGHVIAGAGVGRALALHGADVLNIWLKDDYEHSLFHYTSNVGMRSSKLDIKNDSKARDKFDKLLSEADVFFSNKRAGFLERYNLTPEVLGKKYPGLITATIYFNGESGDWCNKVGFDVSTGAYAGPYWLESLGGTYKKVDEPHITPQIGIISDYVAAWLTTVGVLEALKRRAQEGGSYKVSVSLASTVSWLLSLGIFDQQYAYETANSNEEHAYIDPDPILAETPMGYYRGVKEQVEMTRTPGEYKYLLEPLFASKPEWDSSN</sequence>
<name>A0A198GPV7_9GAMM</name>
<dbReference type="InterPro" id="IPR003673">
    <property type="entry name" value="CoA-Trfase_fam_III"/>
</dbReference>
<keyword evidence="2" id="KW-1185">Reference proteome</keyword>
<dbReference type="RefSeq" id="WP_066745755.1">
    <property type="nucleotide sequence ID" value="NZ_LXEN01000010.1"/>
</dbReference>
<accession>A0A198GPV7</accession>
<gene>
    <name evidence="1" type="ORF">M983_0224</name>
</gene>
<dbReference type="InterPro" id="IPR023606">
    <property type="entry name" value="CoA-Trfase_III_dom_1_sf"/>
</dbReference>
<dbReference type="Gene3D" id="3.30.1540.10">
    <property type="entry name" value="formyl-coa transferase, domain 3"/>
    <property type="match status" value="1"/>
</dbReference>
<dbReference type="GO" id="GO:0003824">
    <property type="term" value="F:catalytic activity"/>
    <property type="evidence" value="ECO:0007669"/>
    <property type="project" value="InterPro"/>
</dbReference>
<comment type="caution">
    <text evidence="1">The sequence shown here is derived from an EMBL/GenBank/DDBJ whole genome shotgun (WGS) entry which is preliminary data.</text>
</comment>
<organism evidence="1 2">
    <name type="scientific">Proteus myxofaciens ATCC 19692</name>
    <dbReference type="NCBI Taxonomy" id="1354337"/>
    <lineage>
        <taxon>Bacteria</taxon>
        <taxon>Pseudomonadati</taxon>
        <taxon>Pseudomonadota</taxon>
        <taxon>Gammaproteobacteria</taxon>
        <taxon>Enterobacterales</taxon>
        <taxon>Morganellaceae</taxon>
        <taxon>Proteus</taxon>
    </lineage>
</organism>
<dbReference type="STRING" id="1354337.M983_0224"/>
<dbReference type="Gene3D" id="3.40.50.10540">
    <property type="entry name" value="Crotonobetainyl-coa:carnitine coa-transferase, domain 1"/>
    <property type="match status" value="2"/>
</dbReference>
<dbReference type="EMBL" id="LXEN01000010">
    <property type="protein sequence ID" value="OAT38261.1"/>
    <property type="molecule type" value="Genomic_DNA"/>
</dbReference>
<dbReference type="Proteomes" id="UP000094023">
    <property type="component" value="Unassembled WGS sequence"/>
</dbReference>
<dbReference type="PANTHER" id="PTHR48228:SF4">
    <property type="entry name" value="BLR3030 PROTEIN"/>
    <property type="match status" value="1"/>
</dbReference>
<evidence type="ECO:0000313" key="2">
    <source>
        <dbReference type="Proteomes" id="UP000094023"/>
    </source>
</evidence>
<dbReference type="AlphaFoldDB" id="A0A198GPV7"/>
<dbReference type="PANTHER" id="PTHR48228">
    <property type="entry name" value="SUCCINYL-COA--D-CITRAMALATE COA-TRANSFERASE"/>
    <property type="match status" value="1"/>
</dbReference>
<reference evidence="1 2" key="1">
    <citation type="submission" date="2016-04" db="EMBL/GenBank/DDBJ databases">
        <title>ATOL: Assembling a taxonomically balanced genome-scale reconstruction of the evolutionary history of the Enterobacteriaceae.</title>
        <authorList>
            <person name="Plunkett G.III."/>
            <person name="Neeno-Eckwall E.C."/>
            <person name="Glasner J.D."/>
            <person name="Perna N.T."/>
        </authorList>
    </citation>
    <scope>NUCLEOTIDE SEQUENCE [LARGE SCALE GENOMIC DNA]</scope>
    <source>
        <strain evidence="1 2">ATCC 19692</strain>
    </source>
</reference>
<protein>
    <submittedName>
        <fullName evidence="1">L-carnitine dehydratase/bile acid-inducible protein F</fullName>
    </submittedName>
</protein>
<dbReference type="Pfam" id="PF02515">
    <property type="entry name" value="CoA_transf_3"/>
    <property type="match status" value="1"/>
</dbReference>